<feature type="compositionally biased region" description="Polar residues" evidence="1">
    <location>
        <begin position="122"/>
        <end position="147"/>
    </location>
</feature>
<proteinExistence type="predicted"/>
<feature type="region of interest" description="Disordered" evidence="1">
    <location>
        <begin position="81"/>
        <end position="167"/>
    </location>
</feature>
<feature type="compositionally biased region" description="Polar residues" evidence="1">
    <location>
        <begin position="1"/>
        <end position="15"/>
    </location>
</feature>
<dbReference type="AlphaFoldDB" id="G8F3B2"/>
<feature type="compositionally biased region" description="Low complexity" evidence="1">
    <location>
        <begin position="35"/>
        <end position="44"/>
    </location>
</feature>
<feature type="region of interest" description="Disordered" evidence="1">
    <location>
        <begin position="1"/>
        <end position="53"/>
    </location>
</feature>
<evidence type="ECO:0000313" key="3">
    <source>
        <dbReference type="Proteomes" id="UP000009130"/>
    </source>
</evidence>
<evidence type="ECO:0000256" key="1">
    <source>
        <dbReference type="SAM" id="MobiDB-lite"/>
    </source>
</evidence>
<feature type="compositionally biased region" description="Low complexity" evidence="1">
    <location>
        <begin position="93"/>
        <end position="102"/>
    </location>
</feature>
<feature type="non-terminal residue" evidence="2">
    <location>
        <position position="1"/>
    </location>
</feature>
<organism evidence="3">
    <name type="scientific">Macaca fascicularis</name>
    <name type="common">Crab-eating macaque</name>
    <name type="synonym">Cynomolgus monkey</name>
    <dbReference type="NCBI Taxonomy" id="9541"/>
    <lineage>
        <taxon>Eukaryota</taxon>
        <taxon>Metazoa</taxon>
        <taxon>Chordata</taxon>
        <taxon>Craniata</taxon>
        <taxon>Vertebrata</taxon>
        <taxon>Euteleostomi</taxon>
        <taxon>Mammalia</taxon>
        <taxon>Eutheria</taxon>
        <taxon>Euarchontoglires</taxon>
        <taxon>Primates</taxon>
        <taxon>Haplorrhini</taxon>
        <taxon>Catarrhini</taxon>
        <taxon>Cercopithecidae</taxon>
        <taxon>Cercopithecinae</taxon>
        <taxon>Macaca</taxon>
    </lineage>
</organism>
<protein>
    <submittedName>
        <fullName evidence="2">Uncharacterized protein</fullName>
    </submittedName>
</protein>
<dbReference type="EMBL" id="JH330324">
    <property type="protein sequence ID" value="EHH61776.1"/>
    <property type="molecule type" value="Genomic_DNA"/>
</dbReference>
<gene>
    <name evidence="2" type="ORF">EGM_19865</name>
</gene>
<dbReference type="Proteomes" id="UP000009130">
    <property type="component" value="Unassembled WGS sequence"/>
</dbReference>
<feature type="non-terminal residue" evidence="2">
    <location>
        <position position="167"/>
    </location>
</feature>
<name>G8F3B2_MACFA</name>
<sequence>DPVAFPSTQSNSSSGEDPETSLAQQDPEHHDPVASPSTQSTSSSGADPETSLAQQAFQYQPVAFYFSQGLKSLILSRKPESFNQVPQHDPVASPSTQSTSSSGEDPETSLAPEAPEHHPVAFSTQSTSSSDGDPEMSLTQQQPSQEASVIHAGQPEALTNQSRQQEA</sequence>
<feature type="compositionally biased region" description="Polar residues" evidence="1">
    <location>
        <begin position="157"/>
        <end position="167"/>
    </location>
</feature>
<reference evidence="2 3" key="1">
    <citation type="journal article" date="2011" name="Nat. Biotechnol.">
        <title>Genome sequencing and comparison of two nonhuman primate animal models, the cynomolgus and Chinese rhesus macaques.</title>
        <authorList>
            <person name="Yan G."/>
            <person name="Zhang G."/>
            <person name="Fang X."/>
            <person name="Zhang Y."/>
            <person name="Li C."/>
            <person name="Ling F."/>
            <person name="Cooper D.N."/>
            <person name="Li Q."/>
            <person name="Li Y."/>
            <person name="van Gool A.J."/>
            <person name="Du H."/>
            <person name="Chen J."/>
            <person name="Chen R."/>
            <person name="Zhang P."/>
            <person name="Huang Z."/>
            <person name="Thompson J.R."/>
            <person name="Meng Y."/>
            <person name="Bai Y."/>
            <person name="Wang J."/>
            <person name="Zhuo M."/>
            <person name="Wang T."/>
            <person name="Huang Y."/>
            <person name="Wei L."/>
            <person name="Li J."/>
            <person name="Wang Z."/>
            <person name="Hu H."/>
            <person name="Yang P."/>
            <person name="Le L."/>
            <person name="Stenson P.D."/>
            <person name="Li B."/>
            <person name="Liu X."/>
            <person name="Ball E.V."/>
            <person name="An N."/>
            <person name="Huang Q."/>
            <person name="Zhang Y."/>
            <person name="Fan W."/>
            <person name="Zhang X."/>
            <person name="Li Y."/>
            <person name="Wang W."/>
            <person name="Katze M.G."/>
            <person name="Su B."/>
            <person name="Nielsen R."/>
            <person name="Yang H."/>
            <person name="Wang J."/>
            <person name="Wang X."/>
            <person name="Wang J."/>
        </authorList>
    </citation>
    <scope>NUCLEOTIDE SEQUENCE [LARGE SCALE GENOMIC DNA]</scope>
    <source>
        <strain evidence="2 3">CE-4</strain>
    </source>
</reference>
<accession>G8F3B2</accession>
<evidence type="ECO:0000313" key="2">
    <source>
        <dbReference type="EMBL" id="EHH61776.1"/>
    </source>
</evidence>